<protein>
    <submittedName>
        <fullName evidence="2">Uncharacterized protein</fullName>
    </submittedName>
</protein>
<reference evidence="2 3" key="1">
    <citation type="journal article" date="2016" name="Nat. Commun.">
        <title>Ectomycorrhizal ecology is imprinted in the genome of the dominant symbiotic fungus Cenococcum geophilum.</title>
        <authorList>
            <consortium name="DOE Joint Genome Institute"/>
            <person name="Peter M."/>
            <person name="Kohler A."/>
            <person name="Ohm R.A."/>
            <person name="Kuo A."/>
            <person name="Krutzmann J."/>
            <person name="Morin E."/>
            <person name="Arend M."/>
            <person name="Barry K.W."/>
            <person name="Binder M."/>
            <person name="Choi C."/>
            <person name="Clum A."/>
            <person name="Copeland A."/>
            <person name="Grisel N."/>
            <person name="Haridas S."/>
            <person name="Kipfer T."/>
            <person name="LaButti K."/>
            <person name="Lindquist E."/>
            <person name="Lipzen A."/>
            <person name="Maire R."/>
            <person name="Meier B."/>
            <person name="Mihaltcheva S."/>
            <person name="Molinier V."/>
            <person name="Murat C."/>
            <person name="Poggeler S."/>
            <person name="Quandt C.A."/>
            <person name="Sperisen C."/>
            <person name="Tritt A."/>
            <person name="Tisserant E."/>
            <person name="Crous P.W."/>
            <person name="Henrissat B."/>
            <person name="Nehls U."/>
            <person name="Egli S."/>
            <person name="Spatafora J.W."/>
            <person name="Grigoriev I.V."/>
            <person name="Martin F.M."/>
        </authorList>
    </citation>
    <scope>NUCLEOTIDE SEQUENCE [LARGE SCALE GENOMIC DNA]</scope>
    <source>
        <strain evidence="2 3">CBS 207.34</strain>
    </source>
</reference>
<dbReference type="OrthoDB" id="5412936at2759"/>
<dbReference type="Proteomes" id="UP000250140">
    <property type="component" value="Unassembled WGS sequence"/>
</dbReference>
<feature type="region of interest" description="Disordered" evidence="1">
    <location>
        <begin position="160"/>
        <end position="181"/>
    </location>
</feature>
<name>A0A8E2F7X4_9PEZI</name>
<organism evidence="2 3">
    <name type="scientific">Glonium stellatum</name>
    <dbReference type="NCBI Taxonomy" id="574774"/>
    <lineage>
        <taxon>Eukaryota</taxon>
        <taxon>Fungi</taxon>
        <taxon>Dikarya</taxon>
        <taxon>Ascomycota</taxon>
        <taxon>Pezizomycotina</taxon>
        <taxon>Dothideomycetes</taxon>
        <taxon>Pleosporomycetidae</taxon>
        <taxon>Gloniales</taxon>
        <taxon>Gloniaceae</taxon>
        <taxon>Glonium</taxon>
    </lineage>
</organism>
<evidence type="ECO:0000256" key="1">
    <source>
        <dbReference type="SAM" id="MobiDB-lite"/>
    </source>
</evidence>
<gene>
    <name evidence="2" type="ORF">AOQ84DRAFT_437478</name>
</gene>
<keyword evidence="3" id="KW-1185">Reference proteome</keyword>
<accession>A0A8E2F7X4</accession>
<dbReference type="AlphaFoldDB" id="A0A8E2F7X4"/>
<evidence type="ECO:0000313" key="3">
    <source>
        <dbReference type="Proteomes" id="UP000250140"/>
    </source>
</evidence>
<dbReference type="EMBL" id="KV748992">
    <property type="protein sequence ID" value="OCL11756.1"/>
    <property type="molecule type" value="Genomic_DNA"/>
</dbReference>
<sequence length="317" mass="36759">MDFRHRKEHPSLHYYALNHSDDDYYVTLAYVPKREPFGDPELSSDPLFLNLLEMWCCLMFRTLSKRYLIEFLPPDSEIKDRETEHLNIRLPLEQNTPPDWPMIQDVLRNSPDPLYKKYHLDGLMRYYRNDSVLLEYNRLIEKRCMELDKLSATHRYKSRIKKHRMDLGKPSAPSRGPPSPILPRLPLAGISQARRGPRVGDTNGVYAVTPASTVPRAVADSAKHYVGQDAAVNRSQTGYRTRIQRKAKRKWECVEETPSSPPRGQAVNRMYYLNSDYEQGEPSRGVKRATIQKSDSNEEWKGYCTDDLEISLSSLVL</sequence>
<proteinExistence type="predicted"/>
<evidence type="ECO:0000313" key="2">
    <source>
        <dbReference type="EMBL" id="OCL11756.1"/>
    </source>
</evidence>